<dbReference type="Proteomes" id="UP000323105">
    <property type="component" value="Unassembled WGS sequence"/>
</dbReference>
<comment type="caution">
    <text evidence="2">The sequence shown here is derived from an EMBL/GenBank/DDBJ whole genome shotgun (WGS) entry which is preliminary data.</text>
</comment>
<dbReference type="AlphaFoldDB" id="A0A5A7MAE0"/>
<protein>
    <submittedName>
        <fullName evidence="2">Uncharacterized protein</fullName>
    </submittedName>
</protein>
<feature type="signal peptide" evidence="1">
    <location>
        <begin position="1"/>
        <end position="25"/>
    </location>
</feature>
<evidence type="ECO:0000313" key="2">
    <source>
        <dbReference type="EMBL" id="GEQ74818.1"/>
    </source>
</evidence>
<sequence length="94" mass="9680">MVEPSLQTKVCMSALAAAGAGAAFAAGSAAGLAGMGAVLAAGAAGAAAGAWARLGNELLTRAETRQIFHKLRIRTPSNRCDVTRRDRRMLLRKT</sequence>
<reference evidence="2 3" key="1">
    <citation type="journal article" date="2019" name="Microbiol. Resour. Announc.">
        <title>Draft Genome Sequence of Comamonas testosteroni TA441, a Bacterium That Has a Cryptic Phenol Degradation Gene Cluster.</title>
        <authorList>
            <person name="Arai H."/>
            <person name="Ishii M."/>
        </authorList>
    </citation>
    <scope>NUCLEOTIDE SEQUENCE [LARGE SCALE GENOMIC DNA]</scope>
    <source>
        <strain evidence="2 3">TA441</strain>
    </source>
</reference>
<organism evidence="2 3">
    <name type="scientific">Comamonas testosteroni</name>
    <name type="common">Pseudomonas testosteroni</name>
    <dbReference type="NCBI Taxonomy" id="285"/>
    <lineage>
        <taxon>Bacteria</taxon>
        <taxon>Pseudomonadati</taxon>
        <taxon>Pseudomonadota</taxon>
        <taxon>Betaproteobacteria</taxon>
        <taxon>Burkholderiales</taxon>
        <taxon>Comamonadaceae</taxon>
        <taxon>Comamonas</taxon>
    </lineage>
</organism>
<accession>A0A5A7MAE0</accession>
<dbReference type="EMBL" id="BKBW01000003">
    <property type="protein sequence ID" value="GEQ74818.1"/>
    <property type="molecule type" value="Genomic_DNA"/>
</dbReference>
<evidence type="ECO:0000256" key="1">
    <source>
        <dbReference type="SAM" id="SignalP"/>
    </source>
</evidence>
<keyword evidence="1" id="KW-0732">Signal</keyword>
<gene>
    <name evidence="2" type="ORF">CTTA_1823</name>
</gene>
<feature type="chain" id="PRO_5022697878" evidence="1">
    <location>
        <begin position="26"/>
        <end position="94"/>
    </location>
</feature>
<proteinExistence type="predicted"/>
<evidence type="ECO:0000313" key="3">
    <source>
        <dbReference type="Proteomes" id="UP000323105"/>
    </source>
</evidence>
<name>A0A5A7MAE0_COMTE</name>